<dbReference type="GO" id="GO:0003700">
    <property type="term" value="F:DNA-binding transcription factor activity"/>
    <property type="evidence" value="ECO:0007669"/>
    <property type="project" value="InterPro"/>
</dbReference>
<evidence type="ECO:0000256" key="1">
    <source>
        <dbReference type="ARBA" id="ARBA00023015"/>
    </source>
</evidence>
<dbReference type="SUPFAM" id="SSF46689">
    <property type="entry name" value="Homeodomain-like"/>
    <property type="match status" value="2"/>
</dbReference>
<protein>
    <submittedName>
        <fullName evidence="4">Helix-turn-helix domain-containing protein</fullName>
    </submittedName>
</protein>
<dbReference type="InterPro" id="IPR009057">
    <property type="entry name" value="Homeodomain-like_sf"/>
</dbReference>
<comment type="caution">
    <text evidence="4">The sequence shown here is derived from an EMBL/GenBank/DDBJ whole genome shotgun (WGS) entry which is preliminary data.</text>
</comment>
<proteinExistence type="predicted"/>
<feature type="domain" description="HTH araC/xylS-type" evidence="3">
    <location>
        <begin position="340"/>
        <end position="438"/>
    </location>
</feature>
<dbReference type="Proteomes" id="UP000440498">
    <property type="component" value="Unassembled WGS sequence"/>
</dbReference>
<keyword evidence="2" id="KW-0804">Transcription</keyword>
<keyword evidence="1" id="KW-0805">Transcription regulation</keyword>
<dbReference type="Pfam" id="PF12833">
    <property type="entry name" value="HTH_18"/>
    <property type="match status" value="1"/>
</dbReference>
<dbReference type="SMART" id="SM00342">
    <property type="entry name" value="HTH_ARAC"/>
    <property type="match status" value="1"/>
</dbReference>
<dbReference type="PANTHER" id="PTHR47893:SF1">
    <property type="entry name" value="REGULATORY PROTEIN PCHR"/>
    <property type="match status" value="1"/>
</dbReference>
<name>A0A6A7N250_9BURK</name>
<dbReference type="GO" id="GO:0043565">
    <property type="term" value="F:sequence-specific DNA binding"/>
    <property type="evidence" value="ECO:0007669"/>
    <property type="project" value="InterPro"/>
</dbReference>
<keyword evidence="5" id="KW-1185">Reference proteome</keyword>
<dbReference type="InterPro" id="IPR053142">
    <property type="entry name" value="PchR_regulatory_protein"/>
</dbReference>
<sequence>MFTSVNTRSIWSTLLRPRGLNADWPAVSKAPAMSSAFWSRLVAVTVTVGRVASVAASCATALPAHKASPIQYFAAFILLPLCLKASKVGQCAVQGEQDPVSNNTFRNYNETYSQLSGLPMSKRPASRLVIPHHARQSTDMDGVAWGLSGEAVHIGLVDRHVEQDVSLPSESVAPHLSLTLLIEGRGHFLMGGDVTPCQFVSGHCLLSCGWEPFGGEDFIPAHTHFQAVLFRYPLNLRLVFGEAAPVPRTGCDVYPHPRARAWLARLPMMPWMLELANELIAQGLPTEPLALLRAQAQALKALHDVAAELAGGQDRLEQEGAGVAAGKRMALTGRDRRSLLDARRHIDAHVAEALSVAGIAAASGLNEATLKQGFRQLFGASVYDYVLQSRCQRAAELLRTTALAMPAVAERCGFAHASHLAKHFRRRYDATPLQYRKQHG</sequence>
<accession>A0A6A7N250</accession>
<evidence type="ECO:0000256" key="2">
    <source>
        <dbReference type="ARBA" id="ARBA00023163"/>
    </source>
</evidence>
<evidence type="ECO:0000313" key="5">
    <source>
        <dbReference type="Proteomes" id="UP000440498"/>
    </source>
</evidence>
<dbReference type="Gene3D" id="1.10.10.60">
    <property type="entry name" value="Homeodomain-like"/>
    <property type="match status" value="1"/>
</dbReference>
<dbReference type="PANTHER" id="PTHR47893">
    <property type="entry name" value="REGULATORY PROTEIN PCHR"/>
    <property type="match status" value="1"/>
</dbReference>
<dbReference type="AlphaFoldDB" id="A0A6A7N250"/>
<dbReference type="InterPro" id="IPR018060">
    <property type="entry name" value="HTH_AraC"/>
</dbReference>
<gene>
    <name evidence="4" type="ORF">GEV02_13385</name>
</gene>
<dbReference type="EMBL" id="WHUG01000004">
    <property type="protein sequence ID" value="MQA39144.1"/>
    <property type="molecule type" value="Genomic_DNA"/>
</dbReference>
<dbReference type="PROSITE" id="PS01124">
    <property type="entry name" value="HTH_ARAC_FAMILY_2"/>
    <property type="match status" value="1"/>
</dbReference>
<evidence type="ECO:0000313" key="4">
    <source>
        <dbReference type="EMBL" id="MQA39144.1"/>
    </source>
</evidence>
<evidence type="ECO:0000259" key="3">
    <source>
        <dbReference type="PROSITE" id="PS01124"/>
    </source>
</evidence>
<organism evidence="4 5">
    <name type="scientific">Rugamonas aquatica</name>
    <dbReference type="NCBI Taxonomy" id="2743357"/>
    <lineage>
        <taxon>Bacteria</taxon>
        <taxon>Pseudomonadati</taxon>
        <taxon>Pseudomonadota</taxon>
        <taxon>Betaproteobacteria</taxon>
        <taxon>Burkholderiales</taxon>
        <taxon>Oxalobacteraceae</taxon>
        <taxon>Telluria group</taxon>
        <taxon>Rugamonas</taxon>
    </lineage>
</organism>
<reference evidence="4 5" key="1">
    <citation type="submission" date="2019-10" db="EMBL/GenBank/DDBJ databases">
        <title>Two novel species isolated from a subtropical stream in China.</title>
        <authorList>
            <person name="Lu H."/>
        </authorList>
    </citation>
    <scope>NUCLEOTIDE SEQUENCE [LARGE SCALE GENOMIC DNA]</scope>
    <source>
        <strain evidence="4 5">FT29W</strain>
    </source>
</reference>